<evidence type="ECO:0000313" key="2">
    <source>
        <dbReference type="Proteomes" id="UP000886998"/>
    </source>
</evidence>
<dbReference type="AlphaFoldDB" id="A0A8X7CBM0"/>
<proteinExistence type="predicted"/>
<accession>A0A8X7CBM0</accession>
<keyword evidence="2" id="KW-1185">Reference proteome</keyword>
<organism evidence="1 2">
    <name type="scientific">Trichonephila inaurata madagascariensis</name>
    <dbReference type="NCBI Taxonomy" id="2747483"/>
    <lineage>
        <taxon>Eukaryota</taxon>
        <taxon>Metazoa</taxon>
        <taxon>Ecdysozoa</taxon>
        <taxon>Arthropoda</taxon>
        <taxon>Chelicerata</taxon>
        <taxon>Arachnida</taxon>
        <taxon>Araneae</taxon>
        <taxon>Araneomorphae</taxon>
        <taxon>Entelegynae</taxon>
        <taxon>Araneoidea</taxon>
        <taxon>Nephilidae</taxon>
        <taxon>Trichonephila</taxon>
        <taxon>Trichonephila inaurata</taxon>
    </lineage>
</organism>
<dbReference type="EMBL" id="BMAV01013283">
    <property type="protein sequence ID" value="GFY60768.1"/>
    <property type="molecule type" value="Genomic_DNA"/>
</dbReference>
<comment type="caution">
    <text evidence="1">The sequence shown here is derived from an EMBL/GenBank/DDBJ whole genome shotgun (WGS) entry which is preliminary data.</text>
</comment>
<dbReference type="Proteomes" id="UP000886998">
    <property type="component" value="Unassembled WGS sequence"/>
</dbReference>
<evidence type="ECO:0000313" key="1">
    <source>
        <dbReference type="EMBL" id="GFY60768.1"/>
    </source>
</evidence>
<reference evidence="1" key="1">
    <citation type="submission" date="2020-08" db="EMBL/GenBank/DDBJ databases">
        <title>Multicomponent nature underlies the extraordinary mechanical properties of spider dragline silk.</title>
        <authorList>
            <person name="Kono N."/>
            <person name="Nakamura H."/>
            <person name="Mori M."/>
            <person name="Yoshida Y."/>
            <person name="Ohtoshi R."/>
            <person name="Malay A.D."/>
            <person name="Moran D.A.P."/>
            <person name="Tomita M."/>
            <person name="Numata K."/>
            <person name="Arakawa K."/>
        </authorList>
    </citation>
    <scope>NUCLEOTIDE SEQUENCE</scope>
</reference>
<name>A0A8X7CBM0_9ARAC</name>
<protein>
    <submittedName>
        <fullName evidence="1">Uncharacterized protein</fullName>
    </submittedName>
</protein>
<gene>
    <name evidence="1" type="ORF">TNIN_220131</name>
</gene>
<sequence>MKGQCDLRYCSIRGLTQVGDNKNKKQFPDKQEVEEVSDKTLLEADSFFMDEEKENKAGKNKRRSIELWLILVMVSSL</sequence>